<dbReference type="EMBL" id="JAYMYQ010000001">
    <property type="protein sequence ID" value="KAK7359476.1"/>
    <property type="molecule type" value="Genomic_DNA"/>
</dbReference>
<dbReference type="Proteomes" id="UP001367508">
    <property type="component" value="Unassembled WGS sequence"/>
</dbReference>
<feature type="region of interest" description="Disordered" evidence="1">
    <location>
        <begin position="1"/>
        <end position="40"/>
    </location>
</feature>
<accession>A0AAN9MRW1</accession>
<evidence type="ECO:0000313" key="2">
    <source>
        <dbReference type="EMBL" id="KAK7359476.1"/>
    </source>
</evidence>
<proteinExistence type="predicted"/>
<comment type="caution">
    <text evidence="2">The sequence shown here is derived from an EMBL/GenBank/DDBJ whole genome shotgun (WGS) entry which is preliminary data.</text>
</comment>
<dbReference type="AlphaFoldDB" id="A0AAN9MRW1"/>
<sequence>MSGRKKRYSCEGPLETGLGRSRQPTPTMHHRPQERGGAGDGNYAAWYSELNVREKGSARLIIANIRKELCERKCTDTPHKFTNILFLNFSAHFPSHR</sequence>
<organism evidence="2 3">
    <name type="scientific">Canavalia gladiata</name>
    <name type="common">Sword bean</name>
    <name type="synonym">Dolichos gladiatus</name>
    <dbReference type="NCBI Taxonomy" id="3824"/>
    <lineage>
        <taxon>Eukaryota</taxon>
        <taxon>Viridiplantae</taxon>
        <taxon>Streptophyta</taxon>
        <taxon>Embryophyta</taxon>
        <taxon>Tracheophyta</taxon>
        <taxon>Spermatophyta</taxon>
        <taxon>Magnoliopsida</taxon>
        <taxon>eudicotyledons</taxon>
        <taxon>Gunneridae</taxon>
        <taxon>Pentapetalae</taxon>
        <taxon>rosids</taxon>
        <taxon>fabids</taxon>
        <taxon>Fabales</taxon>
        <taxon>Fabaceae</taxon>
        <taxon>Papilionoideae</taxon>
        <taxon>50 kb inversion clade</taxon>
        <taxon>NPAAA clade</taxon>
        <taxon>indigoferoid/millettioid clade</taxon>
        <taxon>Phaseoleae</taxon>
        <taxon>Canavalia</taxon>
    </lineage>
</organism>
<evidence type="ECO:0000313" key="3">
    <source>
        <dbReference type="Proteomes" id="UP001367508"/>
    </source>
</evidence>
<evidence type="ECO:0000256" key="1">
    <source>
        <dbReference type="SAM" id="MobiDB-lite"/>
    </source>
</evidence>
<protein>
    <submittedName>
        <fullName evidence="2">Uncharacterized protein</fullName>
    </submittedName>
</protein>
<gene>
    <name evidence="2" type="ORF">VNO77_01436</name>
</gene>
<keyword evidence="3" id="KW-1185">Reference proteome</keyword>
<name>A0AAN9MRW1_CANGL</name>
<reference evidence="2 3" key="1">
    <citation type="submission" date="2024-01" db="EMBL/GenBank/DDBJ databases">
        <title>The genomes of 5 underutilized Papilionoideae crops provide insights into root nodulation and disease resistanc.</title>
        <authorList>
            <person name="Jiang F."/>
        </authorList>
    </citation>
    <scope>NUCLEOTIDE SEQUENCE [LARGE SCALE GENOMIC DNA]</scope>
    <source>
        <strain evidence="2">LVBAO_FW01</strain>
        <tissue evidence="2">Leaves</tissue>
    </source>
</reference>